<dbReference type="InterPro" id="IPR038091">
    <property type="entry name" value="UPF0302_N_sf"/>
</dbReference>
<evidence type="ECO:0000313" key="3">
    <source>
        <dbReference type="Proteomes" id="UP001157137"/>
    </source>
</evidence>
<name>A0AA37X3S4_9BACL</name>
<dbReference type="PIRSF" id="PIRSF007165">
    <property type="entry name" value="UCP007165"/>
    <property type="match status" value="1"/>
</dbReference>
<gene>
    <name evidence="2" type="primary">ypiB</name>
    <name evidence="2" type="ORF">Heshes_02760</name>
</gene>
<evidence type="ECO:0000259" key="1">
    <source>
        <dbReference type="SMART" id="SM00914"/>
    </source>
</evidence>
<dbReference type="InterPro" id="IPR011188">
    <property type="entry name" value="UPF0302"/>
</dbReference>
<dbReference type="InterPro" id="IPR014963">
    <property type="entry name" value="UPF0302_N"/>
</dbReference>
<dbReference type="Gene3D" id="4.10.810.10">
    <property type="entry name" value="Virus Scaffolding Protein, Chain A"/>
    <property type="match status" value="1"/>
</dbReference>
<dbReference type="SMART" id="SM00914">
    <property type="entry name" value="IDEAL"/>
    <property type="match status" value="1"/>
</dbReference>
<dbReference type="Pfam" id="PF08858">
    <property type="entry name" value="IDEAL"/>
    <property type="match status" value="1"/>
</dbReference>
<dbReference type="EMBL" id="BSRA01000001">
    <property type="protein sequence ID" value="GLV12592.1"/>
    <property type="molecule type" value="Genomic_DNA"/>
</dbReference>
<evidence type="ECO:0000313" key="2">
    <source>
        <dbReference type="EMBL" id="GLV12592.1"/>
    </source>
</evidence>
<dbReference type="Gene3D" id="3.40.1530.30">
    <property type="entry name" value="Uncharacterised family UPF0302, N-terminal domain"/>
    <property type="match status" value="1"/>
</dbReference>
<reference evidence="2" key="1">
    <citation type="submission" date="2023-02" db="EMBL/GenBank/DDBJ databases">
        <title>Proposal of a novel subspecies: Alicyclobacillus hesperidum subspecies aegle.</title>
        <authorList>
            <person name="Goto K."/>
            <person name="Fujii T."/>
            <person name="Yasui K."/>
            <person name="Mochida K."/>
            <person name="Kato-Tanaka Y."/>
            <person name="Morohoshi S."/>
            <person name="An S.Y."/>
            <person name="Kasai H."/>
            <person name="Yokota A."/>
        </authorList>
    </citation>
    <scope>NUCLEOTIDE SEQUENCE</scope>
    <source>
        <strain evidence="2">DSM 12766</strain>
    </source>
</reference>
<dbReference type="Pfam" id="PF08864">
    <property type="entry name" value="UPF0302"/>
    <property type="match status" value="1"/>
</dbReference>
<sequence>MAMGTIVTVAEKKHFLRWFLANYDLQSREAEMLLRYMMTRENVLQRVHFVDNFRHFSRVIVVSTTCVHVAPFRYYRRNKPVTTDVEQAFMDLYQHPDEDIYVGLFFKDRSSCPEFASVLEEPVRTDMDPAMREMLSLQAEWVIDQALRAHRREELMRAVDDALDSGDRAAFLIASQRLIAFDQGELTAASSL</sequence>
<feature type="domain" description="IDEAL" evidence="1">
    <location>
        <begin position="142"/>
        <end position="178"/>
    </location>
</feature>
<proteinExistence type="predicted"/>
<accession>A0AA37X3S4</accession>
<dbReference type="InterPro" id="IPR014957">
    <property type="entry name" value="IDEAL_dom"/>
</dbReference>
<dbReference type="AlphaFoldDB" id="A0AA37X3S4"/>
<organism evidence="2 3">
    <name type="scientific">Alicyclobacillus hesperidum</name>
    <dbReference type="NCBI Taxonomy" id="89784"/>
    <lineage>
        <taxon>Bacteria</taxon>
        <taxon>Bacillati</taxon>
        <taxon>Bacillota</taxon>
        <taxon>Bacilli</taxon>
        <taxon>Bacillales</taxon>
        <taxon>Alicyclobacillaceae</taxon>
        <taxon>Alicyclobacillus</taxon>
    </lineage>
</organism>
<comment type="caution">
    <text evidence="2">The sequence shown here is derived from an EMBL/GenBank/DDBJ whole genome shotgun (WGS) entry which is preliminary data.</text>
</comment>
<protein>
    <submittedName>
        <fullName evidence="2">UPF0302 protein YpiB</fullName>
    </submittedName>
</protein>
<dbReference type="InterPro" id="IPR027393">
    <property type="entry name" value="Virus_scaffolding_prot_C"/>
</dbReference>
<dbReference type="Proteomes" id="UP001157137">
    <property type="component" value="Unassembled WGS sequence"/>
</dbReference>